<evidence type="ECO:0000256" key="2">
    <source>
        <dbReference type="ARBA" id="ARBA00022448"/>
    </source>
</evidence>
<dbReference type="InterPro" id="IPR037272">
    <property type="entry name" value="SNS_sf"/>
</dbReference>
<dbReference type="EMBL" id="CP019434">
    <property type="protein sequence ID" value="APZ42226.1"/>
    <property type="molecule type" value="Genomic_DNA"/>
</dbReference>
<reference evidence="8 9" key="1">
    <citation type="submission" date="2017-01" db="EMBL/GenBank/DDBJ databases">
        <title>Draft sequence of Acidihalobacter ferrooxidans strain DSM 14175 (strain V8).</title>
        <authorList>
            <person name="Khaleque H.N."/>
            <person name="Ramsay J.P."/>
            <person name="Murphy R.J.T."/>
            <person name="Kaksonen A.H."/>
            <person name="Boxall N.J."/>
            <person name="Watkin E.L.J."/>
        </authorList>
    </citation>
    <scope>NUCLEOTIDE SEQUENCE [LARGE SCALE GENOMIC DNA]</scope>
    <source>
        <strain evidence="8 9">V8</strain>
    </source>
</reference>
<sequence length="454" mass="49552">MSERKSIHGEWSSGMAFFLAATGSAIGLGNIWRFPYLAGENGGGAFILVYLACIVLIALPILIAEITLGRRGRESPLNTFRRLALDEGRSRAWAGVGFIGMLSGIIILSFYSVVAGWSLEYIWLSLRGAYQGASADRTDQLFSMLTSSPWQQMFWYTLFLALTLIIVARGVRKGLERAVWIMVPLLFVLLAVLVAYALVVGDAHAAIVYLYSVDFSRLSGHAVLLAMGHSFFTLSLGIGAMIVYGAYMPNRLSIMRAAISVAVADTVVAVLAGLAIFPLLFARHLPVAQGPKLIFASLPAAFGSLPFGFLFGAAFFALLTLAAWTSAISIIEPVVSWLVELGWSRPRSVLAVGSVVWMSSMLIDFSLNVWSGITWQGRTLFDLFNFVSSDIMLPLGGLLIALFAGWVISERSLRQELRMNRGALRLWLWVLRYVTPVGVLLIFLNALGLIRGAL</sequence>
<dbReference type="Proteomes" id="UP000243807">
    <property type="component" value="Chromosome"/>
</dbReference>
<feature type="transmembrane region" description="Helical" evidence="7">
    <location>
        <begin position="12"/>
        <end position="32"/>
    </location>
</feature>
<dbReference type="GO" id="GO:0016020">
    <property type="term" value="C:membrane"/>
    <property type="evidence" value="ECO:0007669"/>
    <property type="project" value="UniProtKB-SubCell"/>
</dbReference>
<name>A0A1P8UEJ3_9GAMM</name>
<proteinExistence type="inferred from homology"/>
<dbReference type="InterPro" id="IPR000175">
    <property type="entry name" value="Na/ntran_symport"/>
</dbReference>
<dbReference type="PANTHER" id="PTHR42948:SF1">
    <property type="entry name" value="TRANSPORTER"/>
    <property type="match status" value="1"/>
</dbReference>
<dbReference type="PANTHER" id="PTHR42948">
    <property type="entry name" value="TRANSPORTER"/>
    <property type="match status" value="1"/>
</dbReference>
<dbReference type="OrthoDB" id="9762833at2"/>
<dbReference type="InterPro" id="IPR047218">
    <property type="entry name" value="YocR/YhdH-like"/>
</dbReference>
<comment type="subcellular location">
    <subcellularLocation>
        <location evidence="1">Membrane</location>
        <topology evidence="1">Multi-pass membrane protein</topology>
    </subcellularLocation>
</comment>
<dbReference type="CDD" id="cd10336">
    <property type="entry name" value="SLC6sbd_Tyt1-Like"/>
    <property type="match status" value="1"/>
</dbReference>
<dbReference type="Pfam" id="PF00209">
    <property type="entry name" value="SNF"/>
    <property type="match status" value="2"/>
</dbReference>
<keyword evidence="9" id="KW-1185">Reference proteome</keyword>
<feature type="transmembrane region" description="Helical" evidence="7">
    <location>
        <begin position="92"/>
        <end position="114"/>
    </location>
</feature>
<evidence type="ECO:0000313" key="9">
    <source>
        <dbReference type="Proteomes" id="UP000243807"/>
    </source>
</evidence>
<evidence type="ECO:0000256" key="5">
    <source>
        <dbReference type="ARBA" id="ARBA00023136"/>
    </source>
</evidence>
<feature type="transmembrane region" description="Helical" evidence="7">
    <location>
        <begin position="430"/>
        <end position="450"/>
    </location>
</feature>
<keyword evidence="3 6" id="KW-0812">Transmembrane</keyword>
<keyword evidence="2 6" id="KW-0813">Transport</keyword>
<evidence type="ECO:0000256" key="6">
    <source>
        <dbReference type="RuleBase" id="RU003732"/>
    </source>
</evidence>
<dbReference type="PRINTS" id="PR00176">
    <property type="entry name" value="NANEUSMPORT"/>
</dbReference>
<evidence type="ECO:0000313" key="8">
    <source>
        <dbReference type="EMBL" id="APZ42226.1"/>
    </source>
</evidence>
<keyword evidence="5 7" id="KW-0472">Membrane</keyword>
<dbReference type="PROSITE" id="PS50267">
    <property type="entry name" value="NA_NEUROTRAN_SYMP_3"/>
    <property type="match status" value="1"/>
</dbReference>
<evidence type="ECO:0000256" key="1">
    <source>
        <dbReference type="ARBA" id="ARBA00004141"/>
    </source>
</evidence>
<comment type="similarity">
    <text evidence="6">Belongs to the sodium:neurotransmitter symporter (SNF) (TC 2.A.22) family.</text>
</comment>
<dbReference type="GO" id="GO:0015293">
    <property type="term" value="F:symporter activity"/>
    <property type="evidence" value="ECO:0007669"/>
    <property type="project" value="UniProtKB-KW"/>
</dbReference>
<dbReference type="NCBIfam" id="NF037979">
    <property type="entry name" value="Na_transp"/>
    <property type="match status" value="1"/>
</dbReference>
<dbReference type="RefSeq" id="WP_076835701.1">
    <property type="nucleotide sequence ID" value="NZ_CP019434.1"/>
</dbReference>
<protein>
    <recommendedName>
        <fullName evidence="6">Transporter</fullName>
    </recommendedName>
</protein>
<dbReference type="PROSITE" id="PS00610">
    <property type="entry name" value="NA_NEUROTRAN_SYMP_1"/>
    <property type="match status" value="1"/>
</dbReference>
<feature type="transmembrane region" description="Helical" evidence="7">
    <location>
        <begin position="391"/>
        <end position="409"/>
    </location>
</feature>
<gene>
    <name evidence="8" type="ORF">BW247_03230</name>
</gene>
<feature type="transmembrane region" description="Helical" evidence="7">
    <location>
        <begin position="259"/>
        <end position="281"/>
    </location>
</feature>
<dbReference type="AlphaFoldDB" id="A0A1P8UEJ3"/>
<feature type="transmembrane region" description="Helical" evidence="7">
    <location>
        <begin position="44"/>
        <end position="64"/>
    </location>
</feature>
<evidence type="ECO:0000256" key="4">
    <source>
        <dbReference type="ARBA" id="ARBA00022989"/>
    </source>
</evidence>
<feature type="transmembrane region" description="Helical" evidence="7">
    <location>
        <begin position="301"/>
        <end position="328"/>
    </location>
</feature>
<dbReference type="STRING" id="1765967.BW247_03230"/>
<accession>A0A1P8UEJ3</accession>
<evidence type="ECO:0000256" key="3">
    <source>
        <dbReference type="ARBA" id="ARBA00022692"/>
    </source>
</evidence>
<feature type="transmembrane region" description="Helical" evidence="7">
    <location>
        <begin position="153"/>
        <end position="171"/>
    </location>
</feature>
<feature type="transmembrane region" description="Helical" evidence="7">
    <location>
        <begin position="349"/>
        <end position="371"/>
    </location>
</feature>
<feature type="transmembrane region" description="Helical" evidence="7">
    <location>
        <begin position="223"/>
        <end position="247"/>
    </location>
</feature>
<evidence type="ECO:0000256" key="7">
    <source>
        <dbReference type="SAM" id="Phobius"/>
    </source>
</evidence>
<dbReference type="KEGG" id="afy:BW247_03230"/>
<dbReference type="SUPFAM" id="SSF161070">
    <property type="entry name" value="SNF-like"/>
    <property type="match status" value="1"/>
</dbReference>
<keyword evidence="4 7" id="KW-1133">Transmembrane helix</keyword>
<keyword evidence="6" id="KW-0769">Symport</keyword>
<feature type="transmembrane region" description="Helical" evidence="7">
    <location>
        <begin position="178"/>
        <end position="211"/>
    </location>
</feature>
<organism evidence="8 9">
    <name type="scientific">Acidihalobacter ferrooxydans</name>
    <dbReference type="NCBI Taxonomy" id="1765967"/>
    <lineage>
        <taxon>Bacteria</taxon>
        <taxon>Pseudomonadati</taxon>
        <taxon>Pseudomonadota</taxon>
        <taxon>Gammaproteobacteria</taxon>
        <taxon>Chromatiales</taxon>
        <taxon>Ectothiorhodospiraceae</taxon>
        <taxon>Acidihalobacter</taxon>
    </lineage>
</organism>